<dbReference type="InterPro" id="IPR050206">
    <property type="entry name" value="FtsK/SpoIIIE/SftA"/>
</dbReference>
<dbReference type="PANTHER" id="PTHR22683:SF1">
    <property type="entry name" value="TYPE VII SECRETION SYSTEM PROTEIN ESSC"/>
    <property type="match status" value="1"/>
</dbReference>
<dbReference type="InterPro" id="IPR002543">
    <property type="entry name" value="FtsK_dom"/>
</dbReference>
<dbReference type="InterPro" id="IPR027417">
    <property type="entry name" value="P-loop_NTPase"/>
</dbReference>
<gene>
    <name evidence="6" type="ORF">BALAC2494_01648</name>
</gene>
<dbReference type="Pfam" id="PF01580">
    <property type="entry name" value="FtsK_SpoIIIE"/>
    <property type="match status" value="1"/>
</dbReference>
<evidence type="ECO:0000313" key="6">
    <source>
        <dbReference type="EMBL" id="AEK30457.1"/>
    </source>
</evidence>
<dbReference type="PANTHER" id="PTHR22683">
    <property type="entry name" value="SPORULATION PROTEIN RELATED"/>
    <property type="match status" value="1"/>
</dbReference>
<evidence type="ECO:0000256" key="4">
    <source>
        <dbReference type="SAM" id="Phobius"/>
    </source>
</evidence>
<feature type="transmembrane region" description="Helical" evidence="4">
    <location>
        <begin position="25"/>
        <end position="44"/>
    </location>
</feature>
<keyword evidence="4" id="KW-0812">Transmembrane</keyword>
<evidence type="ECO:0000256" key="3">
    <source>
        <dbReference type="PROSITE-ProRule" id="PRU00289"/>
    </source>
</evidence>
<evidence type="ECO:0000313" key="7">
    <source>
        <dbReference type="Proteomes" id="UP000008394"/>
    </source>
</evidence>
<dbReference type="SUPFAM" id="SSF52540">
    <property type="entry name" value="P-loop containing nucleoside triphosphate hydrolases"/>
    <property type="match status" value="1"/>
</dbReference>
<dbReference type="Gene3D" id="3.40.50.300">
    <property type="entry name" value="P-loop containing nucleotide triphosphate hydrolases"/>
    <property type="match status" value="1"/>
</dbReference>
<feature type="binding site" evidence="3">
    <location>
        <begin position="167"/>
        <end position="174"/>
    </location>
    <ligand>
        <name>ATP</name>
        <dbReference type="ChEBI" id="CHEBI:30616"/>
    </ligand>
</feature>
<proteinExistence type="predicted"/>
<keyword evidence="4" id="KW-1133">Transmembrane helix</keyword>
<keyword evidence="4" id="KW-0472">Membrane</keyword>
<reference evidence="6 7" key="1">
    <citation type="journal article" date="2011" name="J. Bacteriol.">
        <title>Genome Sequence of the Probiotic Strain Bifidobacterium animalis subsp. lactis CNCM I-2494.</title>
        <authorList>
            <person name="Chervaux C."/>
            <person name="Grimaldi C."/>
            <person name="Bolotin A."/>
            <person name="Quinquis B."/>
            <person name="Legrain-Raspaud S."/>
            <person name="van Hylckama Vlieg J.E."/>
            <person name="Denariaz G."/>
            <person name="Smokvina T."/>
        </authorList>
    </citation>
    <scope>NUCLEOTIDE SEQUENCE [LARGE SCALE GENOMIC DNA]</scope>
    <source>
        <strain evidence="6 7">CNCM I-2494</strain>
    </source>
</reference>
<dbReference type="GO" id="GO:0005524">
    <property type="term" value="F:ATP binding"/>
    <property type="evidence" value="ECO:0007669"/>
    <property type="project" value="UniProtKB-UniRule"/>
</dbReference>
<feature type="domain" description="FtsK" evidence="5">
    <location>
        <begin position="149"/>
        <end position="332"/>
    </location>
</feature>
<dbReference type="Proteomes" id="UP000008394">
    <property type="component" value="Chromosome"/>
</dbReference>
<dbReference type="PROSITE" id="PS50901">
    <property type="entry name" value="FTSK"/>
    <property type="match status" value="1"/>
</dbReference>
<dbReference type="AlphaFoldDB" id="A0A806FGS7"/>
<evidence type="ECO:0000256" key="2">
    <source>
        <dbReference type="ARBA" id="ARBA00022840"/>
    </source>
</evidence>
<keyword evidence="2 3" id="KW-0067">ATP-binding</keyword>
<accession>A0A806FGS7</accession>
<dbReference type="GO" id="GO:0003677">
    <property type="term" value="F:DNA binding"/>
    <property type="evidence" value="ECO:0007669"/>
    <property type="project" value="InterPro"/>
</dbReference>
<dbReference type="CDD" id="cd01127">
    <property type="entry name" value="TrwB_TraG_TraD_VirD4"/>
    <property type="match status" value="1"/>
</dbReference>
<dbReference type="KEGG" id="bnm:BALAC2494_01648"/>
<name>A0A806FGS7_BIFAN</name>
<protein>
    <submittedName>
        <fullName evidence="6">DNA segregation ATPase and related proteins (FtsK/SpoIIIE family)</fullName>
    </submittedName>
</protein>
<evidence type="ECO:0000259" key="5">
    <source>
        <dbReference type="PROSITE" id="PS50901"/>
    </source>
</evidence>
<keyword evidence="1 3" id="KW-0547">Nucleotide-binding</keyword>
<dbReference type="EMBL" id="CP002915">
    <property type="protein sequence ID" value="AEK30457.1"/>
    <property type="molecule type" value="Genomic_DNA"/>
</dbReference>
<evidence type="ECO:0000256" key="1">
    <source>
        <dbReference type="ARBA" id="ARBA00022741"/>
    </source>
</evidence>
<sequence length="578" mass="63177">MGIETPYRAVRTAVGRKRWRHKGHLLRAAMPALAQIIVLTALLLQRQWLFALMVSSGIFGMLASFTLTYTPDSPHHSPPIGSYESDGACEPHHHNMNRIARMPTPRDRDFMTIFGFGDDEAPMRTICHRWCVASHTSGLRATLGVDASGRPLSVDIDSEGPHAIVAGTTGSGKSVLLQCWCLALAVTYPPDRLGFVFLDFKGGSALDRLAALPHVRGCVNDLDLSYASRALRALEDELSCREHLAARHHVSDIRQLPDAPARLMIVVDEFHMLNEQLPGYMDRLLRVASLGRSLGMHLVVCTQNPMVEINASMKANMSLRICLRVQDAMQSHEMIGSALASTIPVDCPGTAVLNHEGECVILQCLQPSNIGALTVQIHQSARFFGQTNRAMLFTPPLPSDIDEDELSCMHIDACSDASRILIGVADTGVSFEPAFIDLCAGSVAIIAPPHRGAHTLLERIRREAMRHGTPVDCFPDADEALEPMKYMSGDNALRLSIADTSTLTVFSLRTSRPLRIPDHASVRIVFACGDRNADLADGIPADMLADHAPSEFMRPGRAVLLEQGCARLIQCIRDRSGT</sequence>
<organism evidence="6 7">
    <name type="scientific">Bifidobacterium animalis subsp. lactis CNCM I-2494</name>
    <dbReference type="NCBI Taxonomy" id="1042403"/>
    <lineage>
        <taxon>Bacteria</taxon>
        <taxon>Bacillati</taxon>
        <taxon>Actinomycetota</taxon>
        <taxon>Actinomycetes</taxon>
        <taxon>Bifidobacteriales</taxon>
        <taxon>Bifidobacteriaceae</taxon>
        <taxon>Bifidobacterium</taxon>
    </lineage>
</organism>